<proteinExistence type="inferred from homology"/>
<evidence type="ECO:0000259" key="5">
    <source>
        <dbReference type="Pfam" id="PF00294"/>
    </source>
</evidence>
<reference evidence="6 7" key="1">
    <citation type="journal article" date="2017" name="Antonie Van Leeuwenhoek">
        <title>Rhizobium rhizosphaerae sp. nov., a novel species isolated from rice rhizosphere.</title>
        <authorList>
            <person name="Zhao J.J."/>
            <person name="Zhang J."/>
            <person name="Zhang R.J."/>
            <person name="Zhang C.W."/>
            <person name="Yin H.Q."/>
            <person name="Zhang X.X."/>
        </authorList>
    </citation>
    <scope>NUCLEOTIDE SEQUENCE [LARGE SCALE GENOMIC DNA]</scope>
    <source>
        <strain evidence="6 7">E3</strain>
    </source>
</reference>
<dbReference type="RefSeq" id="WP_008843537.1">
    <property type="nucleotide sequence ID" value="NZ_BAEN01000022.1"/>
</dbReference>
<dbReference type="EMBL" id="BAEN01000022">
    <property type="protein sequence ID" value="GAC13720.1"/>
    <property type="molecule type" value="Genomic_DNA"/>
</dbReference>
<gene>
    <name evidence="6" type="primary">scrK</name>
    <name evidence="6" type="ORF">GLIP_1078</name>
</gene>
<feature type="domain" description="Carbohydrate kinase PfkB" evidence="5">
    <location>
        <begin position="1"/>
        <end position="308"/>
    </location>
</feature>
<dbReference type="EC" id="2.7.1.4" evidence="6"/>
<evidence type="ECO:0000256" key="1">
    <source>
        <dbReference type="ARBA" id="ARBA00010688"/>
    </source>
</evidence>
<dbReference type="PROSITE" id="PS00584">
    <property type="entry name" value="PFKB_KINASES_2"/>
    <property type="match status" value="1"/>
</dbReference>
<dbReference type="GO" id="GO:0008865">
    <property type="term" value="F:fructokinase activity"/>
    <property type="evidence" value="ECO:0007669"/>
    <property type="project" value="UniProtKB-EC"/>
</dbReference>
<dbReference type="STRING" id="1127673.GLIP_1078"/>
<sequence>MKKIVCVGEMLIDFVCTDSQKGLHHGGQFTKKPGGAPANVAACVGKLGGKAIIVSSVGRDPFGDYLINVLQNYQVNTTYVQHCDFKNTTLAFVSLSEDGERDFVFSRGADEQLTISDATMHTILDDSIVHLGSATALLGGPLADAYAGIAKAAKKNGNLICFDPNYRSDLWKYNLSLFQSRCDEILQLADIVKVSEEEILLLSSQEEIVSGCDYLHQKGIKIVLVTLGSNGCLVSYSGSHFIVPAYETNVMDTTGAGDSFIGAMLYQLATLPVPDDFYASKIKSFVEFAEKVSSLVCSKLGAMTALPTSEEVNLATFNVILPCENIYKPVS</sequence>
<dbReference type="InterPro" id="IPR002139">
    <property type="entry name" value="Ribo/fructo_kinase"/>
</dbReference>
<dbReference type="InterPro" id="IPR002173">
    <property type="entry name" value="Carboh/pur_kinase_PfkB_CS"/>
</dbReference>
<evidence type="ECO:0000256" key="2">
    <source>
        <dbReference type="ARBA" id="ARBA00022679"/>
    </source>
</evidence>
<dbReference type="PROSITE" id="PS00583">
    <property type="entry name" value="PFKB_KINASES_1"/>
    <property type="match status" value="1"/>
</dbReference>
<name>K6YQX8_9ALTE</name>
<dbReference type="InterPro" id="IPR029056">
    <property type="entry name" value="Ribokinase-like"/>
</dbReference>
<evidence type="ECO:0000313" key="7">
    <source>
        <dbReference type="Proteomes" id="UP000006334"/>
    </source>
</evidence>
<dbReference type="AlphaFoldDB" id="K6YQX8"/>
<dbReference type="OrthoDB" id="9779730at2"/>
<dbReference type="SUPFAM" id="SSF53613">
    <property type="entry name" value="Ribokinase-like"/>
    <property type="match status" value="1"/>
</dbReference>
<dbReference type="Proteomes" id="UP000006334">
    <property type="component" value="Unassembled WGS sequence"/>
</dbReference>
<dbReference type="CDD" id="cd01167">
    <property type="entry name" value="bac_FRK"/>
    <property type="match status" value="1"/>
</dbReference>
<comment type="caution">
    <text evidence="6">The sequence shown here is derived from an EMBL/GenBank/DDBJ whole genome shotgun (WGS) entry which is preliminary data.</text>
</comment>
<protein>
    <submittedName>
        <fullName evidence="6">Fructokinase</fullName>
        <ecNumber evidence="6">2.7.1.4</ecNumber>
    </submittedName>
</protein>
<dbReference type="Pfam" id="PF00294">
    <property type="entry name" value="PfkB"/>
    <property type="match status" value="1"/>
</dbReference>
<dbReference type="InterPro" id="IPR011611">
    <property type="entry name" value="PfkB_dom"/>
</dbReference>
<comment type="similarity">
    <text evidence="1 4">Belongs to the carbohydrate kinase PfkB family.</text>
</comment>
<keyword evidence="3 4" id="KW-0418">Kinase</keyword>
<dbReference type="PRINTS" id="PR00990">
    <property type="entry name" value="RIBOKINASE"/>
</dbReference>
<dbReference type="Gene3D" id="3.40.1190.20">
    <property type="match status" value="1"/>
</dbReference>
<organism evidence="6 7">
    <name type="scientific">Aliiglaciecola lipolytica E3</name>
    <dbReference type="NCBI Taxonomy" id="1127673"/>
    <lineage>
        <taxon>Bacteria</taxon>
        <taxon>Pseudomonadati</taxon>
        <taxon>Pseudomonadota</taxon>
        <taxon>Gammaproteobacteria</taxon>
        <taxon>Alteromonadales</taxon>
        <taxon>Alteromonadaceae</taxon>
        <taxon>Aliiglaciecola</taxon>
    </lineage>
</organism>
<keyword evidence="2 4" id="KW-0808">Transferase</keyword>
<dbReference type="PANTHER" id="PTHR43085:SF54">
    <property type="entry name" value="PUTATIVE-RELATED"/>
    <property type="match status" value="1"/>
</dbReference>
<evidence type="ECO:0000256" key="3">
    <source>
        <dbReference type="ARBA" id="ARBA00022777"/>
    </source>
</evidence>
<dbReference type="InterPro" id="IPR050306">
    <property type="entry name" value="PfkB_Carbo_kinase"/>
</dbReference>
<dbReference type="GO" id="GO:0006000">
    <property type="term" value="P:fructose metabolic process"/>
    <property type="evidence" value="ECO:0007669"/>
    <property type="project" value="UniProtKB-ARBA"/>
</dbReference>
<accession>K6YQX8</accession>
<keyword evidence="7" id="KW-1185">Reference proteome</keyword>
<dbReference type="PANTHER" id="PTHR43085">
    <property type="entry name" value="HEXOKINASE FAMILY MEMBER"/>
    <property type="match status" value="1"/>
</dbReference>
<evidence type="ECO:0000313" key="6">
    <source>
        <dbReference type="EMBL" id="GAC13720.1"/>
    </source>
</evidence>
<dbReference type="eggNOG" id="COG0524">
    <property type="taxonomic scope" value="Bacteria"/>
</dbReference>
<evidence type="ECO:0000256" key="4">
    <source>
        <dbReference type="RuleBase" id="RU003704"/>
    </source>
</evidence>